<sequence length="41" mass="4767">ILKTVTTSDIQQFESFFVNKDKTLNKIVLKILSVLKKITRD</sequence>
<name>X1JEY3_9ZZZZ</name>
<organism evidence="1">
    <name type="scientific">marine sediment metagenome</name>
    <dbReference type="NCBI Taxonomy" id="412755"/>
    <lineage>
        <taxon>unclassified sequences</taxon>
        <taxon>metagenomes</taxon>
        <taxon>ecological metagenomes</taxon>
    </lineage>
</organism>
<gene>
    <name evidence="1" type="ORF">S03H2_72776</name>
</gene>
<proteinExistence type="predicted"/>
<accession>X1JEY3</accession>
<protein>
    <submittedName>
        <fullName evidence="1">Uncharacterized protein</fullName>
    </submittedName>
</protein>
<reference evidence="1" key="1">
    <citation type="journal article" date="2014" name="Front. Microbiol.">
        <title>High frequency of phylogenetically diverse reductive dehalogenase-homologous genes in deep subseafloor sedimentary metagenomes.</title>
        <authorList>
            <person name="Kawai M."/>
            <person name="Futagami T."/>
            <person name="Toyoda A."/>
            <person name="Takaki Y."/>
            <person name="Nishi S."/>
            <person name="Hori S."/>
            <person name="Arai W."/>
            <person name="Tsubouchi T."/>
            <person name="Morono Y."/>
            <person name="Uchiyama I."/>
            <person name="Ito T."/>
            <person name="Fujiyama A."/>
            <person name="Inagaki F."/>
            <person name="Takami H."/>
        </authorList>
    </citation>
    <scope>NUCLEOTIDE SEQUENCE</scope>
    <source>
        <strain evidence="1">Expedition CK06-06</strain>
    </source>
</reference>
<evidence type="ECO:0000313" key="1">
    <source>
        <dbReference type="EMBL" id="GAH93271.1"/>
    </source>
</evidence>
<comment type="caution">
    <text evidence="1">The sequence shown here is derived from an EMBL/GenBank/DDBJ whole genome shotgun (WGS) entry which is preliminary data.</text>
</comment>
<feature type="non-terminal residue" evidence="1">
    <location>
        <position position="1"/>
    </location>
</feature>
<dbReference type="EMBL" id="BARU01049432">
    <property type="protein sequence ID" value="GAH93271.1"/>
    <property type="molecule type" value="Genomic_DNA"/>
</dbReference>
<dbReference type="AlphaFoldDB" id="X1JEY3"/>